<evidence type="ECO:0000313" key="1">
    <source>
        <dbReference type="EMBL" id="CUO46625.1"/>
    </source>
</evidence>
<protein>
    <submittedName>
        <fullName evidence="1">Uncharacterized protein</fullName>
    </submittedName>
</protein>
<accession>A0A174FES8</accession>
<dbReference type="RefSeq" id="WP_055298862.1">
    <property type="nucleotide sequence ID" value="NZ_BLYK01000078.1"/>
</dbReference>
<organism evidence="1 2">
    <name type="scientific">Anaerobutyricum hallii</name>
    <dbReference type="NCBI Taxonomy" id="39488"/>
    <lineage>
        <taxon>Bacteria</taxon>
        <taxon>Bacillati</taxon>
        <taxon>Bacillota</taxon>
        <taxon>Clostridia</taxon>
        <taxon>Lachnospirales</taxon>
        <taxon>Lachnospiraceae</taxon>
        <taxon>Anaerobutyricum</taxon>
    </lineage>
</organism>
<reference evidence="1 2" key="1">
    <citation type="submission" date="2015-09" db="EMBL/GenBank/DDBJ databases">
        <authorList>
            <consortium name="Pathogen Informatics"/>
        </authorList>
    </citation>
    <scope>NUCLEOTIDE SEQUENCE [LARGE SCALE GENOMIC DNA]</scope>
    <source>
        <strain evidence="1 2">2789STDY5834835</strain>
    </source>
</reference>
<dbReference type="EMBL" id="CYZL01000015">
    <property type="protein sequence ID" value="CUO46625.1"/>
    <property type="molecule type" value="Genomic_DNA"/>
</dbReference>
<dbReference type="AlphaFoldDB" id="A0A174FES8"/>
<dbReference type="InterPro" id="IPR009394">
    <property type="entry name" value="MmcB-like"/>
</dbReference>
<name>A0A174FES8_9FIRM</name>
<gene>
    <name evidence="1" type="ORF">ERS852450_01845</name>
</gene>
<dbReference type="Pfam" id="PF06319">
    <property type="entry name" value="MmcB-like"/>
    <property type="match status" value="1"/>
</dbReference>
<proteinExistence type="predicted"/>
<sequence>MDREERLQALNEIEGQLSQYLAADKKNWIQTYLLMSEVQDKELYVVNYRSYTKWVNHLADSLSIHVSTLWARLKAGKNYAEYASRARDQGRTVPKIEEIDVSPDSLNLCAKVAGKNAVEMDKLVDQVVAGDLTRENLRQAAKARKAAGEFVAKSRFDCVQAKDRTEMEEKITAADIILALQSSSWLFSQSTDNPIWEKVITDPRESVKKTYIKEKYRVFEEFAIDPGTSRHSRRLDALIAENISVPPHTDNQVNLIGVEIKVDVNDLKNDCKMQEYTDFVDQFYLAVPDEEDIVNAALSIKLDTWGLIIVSKDGQIKVLQTADKLPAIMRDKTLNSLVLKLL</sequence>
<evidence type="ECO:0000313" key="2">
    <source>
        <dbReference type="Proteomes" id="UP000095679"/>
    </source>
</evidence>
<dbReference type="Proteomes" id="UP000095679">
    <property type="component" value="Unassembled WGS sequence"/>
</dbReference>